<dbReference type="EMBL" id="CAATFW010000002">
    <property type="protein sequence ID" value="VNP15350.1"/>
    <property type="molecule type" value="Genomic_DNA"/>
</dbReference>
<evidence type="ECO:0000313" key="4">
    <source>
        <dbReference type="EMBL" id="VNP34983.1"/>
    </source>
</evidence>
<dbReference type="EMBL" id="CAATII010000001">
    <property type="protein sequence ID" value="VNQ56314.1"/>
    <property type="molecule type" value="Genomic_DNA"/>
</dbReference>
<evidence type="ECO:0000313" key="3">
    <source>
        <dbReference type="EMBL" id="VNP15350.1"/>
    </source>
</evidence>
<evidence type="ECO:0000313" key="5">
    <source>
        <dbReference type="EMBL" id="VNP49109.1"/>
    </source>
</evidence>
<dbReference type="EMBL" id="CAATGJ010000009">
    <property type="protein sequence ID" value="VNP49109.1"/>
    <property type="molecule type" value="Genomic_DNA"/>
</dbReference>
<evidence type="ECO:0000313" key="6">
    <source>
        <dbReference type="EMBL" id="VNQ56314.1"/>
    </source>
</evidence>
<accession>A0A4J1N2K0</accession>
<organism evidence="1">
    <name type="scientific">Streptococcus pneumoniae</name>
    <dbReference type="NCBI Taxonomy" id="1313"/>
    <lineage>
        <taxon>Bacteria</taxon>
        <taxon>Bacillati</taxon>
        <taxon>Bacillota</taxon>
        <taxon>Bacilli</taxon>
        <taxon>Lactobacillales</taxon>
        <taxon>Streptococcaceae</taxon>
        <taxon>Streptococcus</taxon>
    </lineage>
</organism>
<evidence type="ECO:0000313" key="2">
    <source>
        <dbReference type="EMBL" id="VNP03871.1"/>
    </source>
</evidence>
<proteinExistence type="predicted"/>
<gene>
    <name evidence="6" type="ORF">SAMEA2627245_00054</name>
    <name evidence="5" type="ORF">SAMEA2796747_01621</name>
    <name evidence="1" type="ORF">SAMEA3172907_00551</name>
    <name evidence="2" type="ORF">SAMEA3172908_00537</name>
    <name evidence="4" type="ORF">SAMEA3309548_00215</name>
    <name evidence="3" type="ORF">SAMEA3381410_00447</name>
</gene>
<sequence>MTSDIKLTYIDDKLDPLLVDYLYTISEKEHIFEYDEYKFDSSKDSYQSLLENTSIASSDIIIVDSKLFENEFADSKSKFTGQELKIIYAIANPFIKIIVITQNNDLSKYGVIKKFATSRKCSGREQEEANRYYNDVLRKEIETLIKNVKEVRNVGQLLSENILSYEDSLIVEKANNLISKIPSYKDLTDEKINELIDLIKNDIENNNV</sequence>
<dbReference type="EMBL" id="CAATFD010000002">
    <property type="protein sequence ID" value="VNO65562.1"/>
    <property type="molecule type" value="Genomic_DNA"/>
</dbReference>
<dbReference type="EMBL" id="CAATGF010000001">
    <property type="protein sequence ID" value="VNP34983.1"/>
    <property type="molecule type" value="Genomic_DNA"/>
</dbReference>
<name>A0A4J1N2K0_STREE</name>
<dbReference type="EMBL" id="CAATFR010000003">
    <property type="protein sequence ID" value="VNP03871.1"/>
    <property type="molecule type" value="Genomic_DNA"/>
</dbReference>
<dbReference type="RefSeq" id="WP_000199861.1">
    <property type="nucleotide sequence ID" value="NZ_CFLY02000122.1"/>
</dbReference>
<reference evidence="1" key="1">
    <citation type="submission" date="2019-04" db="EMBL/GenBank/DDBJ databases">
        <authorList>
            <consortium name="Pathogen Informatics"/>
        </authorList>
    </citation>
    <scope>NUCLEOTIDE SEQUENCE</scope>
    <source>
        <strain evidence="1">GPSC58</strain>
        <strain evidence="5">GPSC89</strain>
    </source>
</reference>
<evidence type="ECO:0000313" key="1">
    <source>
        <dbReference type="EMBL" id="VNO65562.1"/>
    </source>
</evidence>
<protein>
    <submittedName>
        <fullName evidence="1">Uncharacterized protein</fullName>
    </submittedName>
</protein>
<dbReference type="AlphaFoldDB" id="A0A4J1N2K0"/>